<evidence type="ECO:0000256" key="3">
    <source>
        <dbReference type="ARBA" id="ARBA00004868"/>
    </source>
</evidence>
<dbReference type="CDD" id="cd01170">
    <property type="entry name" value="THZ_kinase"/>
    <property type="match status" value="1"/>
</dbReference>
<dbReference type="SUPFAM" id="SSF53613">
    <property type="entry name" value="Ribokinase-like"/>
    <property type="match status" value="1"/>
</dbReference>
<feature type="binding site" evidence="11">
    <location>
        <position position="120"/>
    </location>
    <ligand>
        <name>ATP</name>
        <dbReference type="ChEBI" id="CHEBI:30616"/>
    </ligand>
</feature>
<evidence type="ECO:0000256" key="7">
    <source>
        <dbReference type="ARBA" id="ARBA00022777"/>
    </source>
</evidence>
<feature type="binding site" evidence="11">
    <location>
        <position position="197"/>
    </location>
    <ligand>
        <name>substrate</name>
    </ligand>
</feature>
<evidence type="ECO:0000256" key="2">
    <source>
        <dbReference type="ARBA" id="ARBA00001946"/>
    </source>
</evidence>
<dbReference type="Pfam" id="PF02110">
    <property type="entry name" value="HK"/>
    <property type="match status" value="1"/>
</dbReference>
<dbReference type="AlphaFoldDB" id="A0AA48IGV9"/>
<keyword evidence="6 11" id="KW-0547">Nucleotide-binding</keyword>
<dbReference type="KEGG" id="ips:CfP315_0373"/>
<dbReference type="EC" id="2.7.1.50" evidence="11"/>
<dbReference type="GO" id="GO:0009228">
    <property type="term" value="P:thiamine biosynthetic process"/>
    <property type="evidence" value="ECO:0007669"/>
    <property type="project" value="UniProtKB-KW"/>
</dbReference>
<keyword evidence="7 11" id="KW-0418">Kinase</keyword>
<evidence type="ECO:0000256" key="4">
    <source>
        <dbReference type="ARBA" id="ARBA00022679"/>
    </source>
</evidence>
<comment type="function">
    <text evidence="11">Catalyzes the phosphorylation of the hydroxyl group of 4-methyl-5-beta-hydroxyethylthiazole (THZ).</text>
</comment>
<dbReference type="PIRSF" id="PIRSF000513">
    <property type="entry name" value="Thz_kinase"/>
    <property type="match status" value="1"/>
</dbReference>
<dbReference type="GO" id="GO:0000287">
    <property type="term" value="F:magnesium ion binding"/>
    <property type="evidence" value="ECO:0007669"/>
    <property type="project" value="UniProtKB-UniRule"/>
</dbReference>
<evidence type="ECO:0000256" key="11">
    <source>
        <dbReference type="HAMAP-Rule" id="MF_00228"/>
    </source>
</evidence>
<proteinExistence type="inferred from homology"/>
<organism evidence="12">
    <name type="scientific">Candidatus Improbicoccus pseudotrichonymphae</name>
    <dbReference type="NCBI Taxonomy" id="3033792"/>
    <lineage>
        <taxon>Bacteria</taxon>
        <taxon>Bacillati</taxon>
        <taxon>Bacillota</taxon>
        <taxon>Clostridia</taxon>
        <taxon>Candidatus Improbicoccus</taxon>
    </lineage>
</organism>
<keyword evidence="5 11" id="KW-0479">Metal-binding</keyword>
<keyword evidence="8 11" id="KW-0067">ATP-binding</keyword>
<dbReference type="GO" id="GO:0005524">
    <property type="term" value="F:ATP binding"/>
    <property type="evidence" value="ECO:0007669"/>
    <property type="project" value="UniProtKB-UniRule"/>
</dbReference>
<feature type="binding site" evidence="11">
    <location>
        <position position="170"/>
    </location>
    <ligand>
        <name>ATP</name>
        <dbReference type="ChEBI" id="CHEBI:30616"/>
    </ligand>
</feature>
<evidence type="ECO:0000256" key="5">
    <source>
        <dbReference type="ARBA" id="ARBA00022723"/>
    </source>
</evidence>
<evidence type="ECO:0000256" key="1">
    <source>
        <dbReference type="ARBA" id="ARBA00001771"/>
    </source>
</evidence>
<dbReference type="PRINTS" id="PR01099">
    <property type="entry name" value="HYETHTZKNASE"/>
</dbReference>
<evidence type="ECO:0000256" key="6">
    <source>
        <dbReference type="ARBA" id="ARBA00022741"/>
    </source>
</evidence>
<dbReference type="NCBIfam" id="TIGR00694">
    <property type="entry name" value="thiM"/>
    <property type="match status" value="1"/>
</dbReference>
<comment type="pathway">
    <text evidence="3 11">Cofactor biosynthesis; thiamine diphosphate biosynthesis; 4-methyl-5-(2-phosphoethyl)-thiazole from 5-(2-hydroxyethyl)-4-methylthiazole: step 1/1.</text>
</comment>
<protein>
    <recommendedName>
        <fullName evidence="11">Hydroxyethylthiazole kinase</fullName>
        <ecNumber evidence="11">2.7.1.50</ecNumber>
    </recommendedName>
    <alternativeName>
        <fullName evidence="11">4-methyl-5-beta-hydroxyethylthiazole kinase</fullName>
        <shortName evidence="11">TH kinase</shortName>
        <shortName evidence="11">Thz kinase</shortName>
    </alternativeName>
</protein>
<dbReference type="HAMAP" id="MF_00228">
    <property type="entry name" value="Thz_kinase"/>
    <property type="match status" value="1"/>
</dbReference>
<evidence type="ECO:0000256" key="9">
    <source>
        <dbReference type="ARBA" id="ARBA00022842"/>
    </source>
</evidence>
<gene>
    <name evidence="11" type="primary">thiM</name>
    <name evidence="12" type="ORF">CfP315_0373</name>
</gene>
<comment type="cofactor">
    <cofactor evidence="2 11">
        <name>Mg(2+)</name>
        <dbReference type="ChEBI" id="CHEBI:18420"/>
    </cofactor>
</comment>
<accession>A0AA48IGV9</accession>
<evidence type="ECO:0000313" key="12">
    <source>
        <dbReference type="EMBL" id="BED91840.1"/>
    </source>
</evidence>
<dbReference type="Proteomes" id="UP001337580">
    <property type="component" value="Chromosome"/>
</dbReference>
<sequence length="272" mass="29295">MIDTCIDLLNKTKENKPLVHHITNYVTANDCANVTLEIGASPIMADDIEEVLEITAVSDSVVINTGTLNCKTLKSMFLSGKMANKKNIPVIFDPVGVGATRFRNDAVMKFIKEVNASVVRGNISEIKFIAGVDSKIKGVDAFESYFVDIEHTKKIAKEIAQELNCVVAISGAVDVISNGNKIICIKNGHSSLRGLTGTGCMCSSLIGSLCGATKNQNFEATITAMLCMGIAGELAHKNTKNLGNGSFHIAIHNSISTMNGKIFKEMARFYEE</sequence>
<dbReference type="NCBIfam" id="NF006830">
    <property type="entry name" value="PRK09355.1"/>
    <property type="match status" value="1"/>
</dbReference>
<feature type="binding site" evidence="11">
    <location>
        <position position="44"/>
    </location>
    <ligand>
        <name>substrate</name>
    </ligand>
</feature>
<evidence type="ECO:0000256" key="8">
    <source>
        <dbReference type="ARBA" id="ARBA00022840"/>
    </source>
</evidence>
<dbReference type="EMBL" id="AP027924">
    <property type="protein sequence ID" value="BED91840.1"/>
    <property type="molecule type" value="Genomic_DNA"/>
</dbReference>
<evidence type="ECO:0000256" key="10">
    <source>
        <dbReference type="ARBA" id="ARBA00022977"/>
    </source>
</evidence>
<reference evidence="12" key="1">
    <citation type="journal article" date="2023" name="ISME J.">
        <title>Emergence of putative energy parasites within Clostridia revealed by genome analysis of a novel endosymbiotic clade.</title>
        <authorList>
            <person name="Takahashi K."/>
            <person name="Kuwahara H."/>
            <person name="Horikawa Y."/>
            <person name="Izawa K."/>
            <person name="Kato D."/>
            <person name="Inagaki T."/>
            <person name="Yuki M."/>
            <person name="Ohkuma M."/>
            <person name="Hongoh Y."/>
        </authorList>
    </citation>
    <scope>NUCLEOTIDE SEQUENCE</scope>
    <source>
        <strain evidence="12">CfP3-15</strain>
    </source>
</reference>
<dbReference type="GO" id="GO:0009229">
    <property type="term" value="P:thiamine diphosphate biosynthetic process"/>
    <property type="evidence" value="ECO:0007669"/>
    <property type="project" value="UniProtKB-UniRule"/>
</dbReference>
<keyword evidence="9 11" id="KW-0460">Magnesium</keyword>
<dbReference type="GO" id="GO:0004417">
    <property type="term" value="F:hydroxyethylthiazole kinase activity"/>
    <property type="evidence" value="ECO:0007669"/>
    <property type="project" value="UniProtKB-UniRule"/>
</dbReference>
<comment type="catalytic activity">
    <reaction evidence="1 11">
        <text>5-(2-hydroxyethyl)-4-methylthiazole + ATP = 4-methyl-5-(2-phosphooxyethyl)-thiazole + ADP + H(+)</text>
        <dbReference type="Rhea" id="RHEA:24212"/>
        <dbReference type="ChEBI" id="CHEBI:15378"/>
        <dbReference type="ChEBI" id="CHEBI:17957"/>
        <dbReference type="ChEBI" id="CHEBI:30616"/>
        <dbReference type="ChEBI" id="CHEBI:58296"/>
        <dbReference type="ChEBI" id="CHEBI:456216"/>
        <dbReference type="EC" id="2.7.1.50"/>
    </reaction>
</comment>
<dbReference type="Gene3D" id="3.40.1190.20">
    <property type="match status" value="1"/>
</dbReference>
<keyword evidence="10 11" id="KW-0784">Thiamine biosynthesis</keyword>
<dbReference type="InterPro" id="IPR029056">
    <property type="entry name" value="Ribokinase-like"/>
</dbReference>
<comment type="similarity">
    <text evidence="11">Belongs to the Thz kinase family.</text>
</comment>
<keyword evidence="4 11" id="KW-0808">Transferase</keyword>
<name>A0AA48IGV9_9FIRM</name>
<dbReference type="InterPro" id="IPR000417">
    <property type="entry name" value="Hyethyz_kinase"/>
</dbReference>